<dbReference type="SUPFAM" id="SSF89550">
    <property type="entry name" value="PHP domain-like"/>
    <property type="match status" value="1"/>
</dbReference>
<dbReference type="Pfam" id="PF19567">
    <property type="entry name" value="CpsB_CapC"/>
    <property type="match status" value="1"/>
</dbReference>
<comment type="caution">
    <text evidence="5">The sequence shown here is derived from an EMBL/GenBank/DDBJ whole genome shotgun (WGS) entry which is preliminary data.</text>
</comment>
<evidence type="ECO:0000256" key="4">
    <source>
        <dbReference type="ARBA" id="ARBA00051722"/>
    </source>
</evidence>
<dbReference type="PANTHER" id="PTHR39181:SF1">
    <property type="entry name" value="TYROSINE-PROTEIN PHOSPHATASE YWQE"/>
    <property type="match status" value="1"/>
</dbReference>
<comment type="similarity">
    <text evidence="1">Belongs to the metallo-dependent hydrolases superfamily. CpsB/CapC family.</text>
</comment>
<keyword evidence="3" id="KW-0378">Hydrolase</keyword>
<dbReference type="PANTHER" id="PTHR39181">
    <property type="entry name" value="TYROSINE-PROTEIN PHOSPHATASE YWQE"/>
    <property type="match status" value="1"/>
</dbReference>
<gene>
    <name evidence="5" type="ORF">CLV32_4368</name>
</gene>
<evidence type="ECO:0000256" key="1">
    <source>
        <dbReference type="ARBA" id="ARBA00005750"/>
    </source>
</evidence>
<protein>
    <recommendedName>
        <fullName evidence="2">protein-tyrosine-phosphatase</fullName>
        <ecNumber evidence="2">3.1.3.48</ecNumber>
    </recommendedName>
</protein>
<comment type="catalytic activity">
    <reaction evidence="4">
        <text>O-phospho-L-tyrosyl-[protein] + H2O = L-tyrosyl-[protein] + phosphate</text>
        <dbReference type="Rhea" id="RHEA:10684"/>
        <dbReference type="Rhea" id="RHEA-COMP:10136"/>
        <dbReference type="Rhea" id="RHEA-COMP:20101"/>
        <dbReference type="ChEBI" id="CHEBI:15377"/>
        <dbReference type="ChEBI" id="CHEBI:43474"/>
        <dbReference type="ChEBI" id="CHEBI:46858"/>
        <dbReference type="ChEBI" id="CHEBI:61978"/>
        <dbReference type="EC" id="3.1.3.48"/>
    </reaction>
</comment>
<dbReference type="InterPro" id="IPR016667">
    <property type="entry name" value="Caps_polysacc_synth_CpsB/CapC"/>
</dbReference>
<dbReference type="OrthoDB" id="9788539at2"/>
<dbReference type="GO" id="GO:0004725">
    <property type="term" value="F:protein tyrosine phosphatase activity"/>
    <property type="evidence" value="ECO:0007669"/>
    <property type="project" value="UniProtKB-EC"/>
</dbReference>
<dbReference type="EMBL" id="SNWM01000006">
    <property type="protein sequence ID" value="TDO19744.1"/>
    <property type="molecule type" value="Genomic_DNA"/>
</dbReference>
<organism evidence="5 6">
    <name type="scientific">Pedobacter duraquae</name>
    <dbReference type="NCBI Taxonomy" id="425511"/>
    <lineage>
        <taxon>Bacteria</taxon>
        <taxon>Pseudomonadati</taxon>
        <taxon>Bacteroidota</taxon>
        <taxon>Sphingobacteriia</taxon>
        <taxon>Sphingobacteriales</taxon>
        <taxon>Sphingobacteriaceae</taxon>
        <taxon>Pedobacter</taxon>
    </lineage>
</organism>
<dbReference type="Gene3D" id="3.20.20.140">
    <property type="entry name" value="Metal-dependent hydrolases"/>
    <property type="match status" value="1"/>
</dbReference>
<accession>A0A4R6ICY1</accession>
<dbReference type="EC" id="3.1.3.48" evidence="2"/>
<dbReference type="RefSeq" id="WP_133558958.1">
    <property type="nucleotide sequence ID" value="NZ_SNWM01000006.1"/>
</dbReference>
<name>A0A4R6ICY1_9SPHI</name>
<evidence type="ECO:0000256" key="2">
    <source>
        <dbReference type="ARBA" id="ARBA00013064"/>
    </source>
</evidence>
<sequence>MFGWFGNKNKEVDINFANIGVDMHSHILPGIDDGAQNIDQSLILASHFSNLGFTKLVATPHIMADYYRNTPETIGRALDTLQEALLKNNSALNVQAAAEYYVDEAFEKKLNQKELLTFGNNFVLFELSFINPPQNLIDMLYRIQDAGYVPVLAHPERYPYYGSIENYLQIRDSGCNLQINTIALTGYYGPEARKMAEELVDYNAVDFIGSDMHHPKHAAALKKSLELPRVQKLISEGLLNKSLL</sequence>
<dbReference type="AlphaFoldDB" id="A0A4R6ICY1"/>
<dbReference type="GO" id="GO:0030145">
    <property type="term" value="F:manganese ion binding"/>
    <property type="evidence" value="ECO:0007669"/>
    <property type="project" value="InterPro"/>
</dbReference>
<evidence type="ECO:0000256" key="3">
    <source>
        <dbReference type="ARBA" id="ARBA00022801"/>
    </source>
</evidence>
<evidence type="ECO:0000313" key="5">
    <source>
        <dbReference type="EMBL" id="TDO19744.1"/>
    </source>
</evidence>
<dbReference type="PIRSF" id="PIRSF016557">
    <property type="entry name" value="Caps_synth_CpsB"/>
    <property type="match status" value="1"/>
</dbReference>
<proteinExistence type="inferred from homology"/>
<reference evidence="5 6" key="1">
    <citation type="submission" date="2019-03" db="EMBL/GenBank/DDBJ databases">
        <title>Genomic Encyclopedia of Archaeal and Bacterial Type Strains, Phase II (KMG-II): from individual species to whole genera.</title>
        <authorList>
            <person name="Goeker M."/>
        </authorList>
    </citation>
    <scope>NUCLEOTIDE SEQUENCE [LARGE SCALE GENOMIC DNA]</scope>
    <source>
        <strain evidence="5 6">DSM 19034</strain>
    </source>
</reference>
<evidence type="ECO:0000313" key="6">
    <source>
        <dbReference type="Proteomes" id="UP000295499"/>
    </source>
</evidence>
<keyword evidence="6" id="KW-1185">Reference proteome</keyword>
<dbReference type="Proteomes" id="UP000295499">
    <property type="component" value="Unassembled WGS sequence"/>
</dbReference>
<dbReference type="InterPro" id="IPR016195">
    <property type="entry name" value="Pol/histidinol_Pase-like"/>
</dbReference>